<gene>
    <name evidence="2" type="ORF">EDD55_101162</name>
</gene>
<dbReference type="EMBL" id="SLZW01000001">
    <property type="protein sequence ID" value="TCS64831.1"/>
    <property type="molecule type" value="Genomic_DNA"/>
</dbReference>
<comment type="caution">
    <text evidence="2">The sequence shown here is derived from an EMBL/GenBank/DDBJ whole genome shotgun (WGS) entry which is preliminary data.</text>
</comment>
<protein>
    <recommendedName>
        <fullName evidence="1">Lon N-terminal domain-containing protein</fullName>
    </recommendedName>
</protein>
<evidence type="ECO:0000313" key="2">
    <source>
        <dbReference type="EMBL" id="TCS64831.1"/>
    </source>
</evidence>
<organism evidence="2 3">
    <name type="scientific">Varunaivibrio sulfuroxidans</name>
    <dbReference type="NCBI Taxonomy" id="1773489"/>
    <lineage>
        <taxon>Bacteria</taxon>
        <taxon>Pseudomonadati</taxon>
        <taxon>Pseudomonadota</taxon>
        <taxon>Alphaproteobacteria</taxon>
        <taxon>Rhodospirillales</taxon>
        <taxon>Magnetovibrionaceae</taxon>
        <taxon>Varunaivibrio</taxon>
    </lineage>
</organism>
<dbReference type="SMART" id="SM00464">
    <property type="entry name" value="LON"/>
    <property type="match status" value="1"/>
</dbReference>
<dbReference type="PANTHER" id="PTHR46732">
    <property type="entry name" value="ATP-DEPENDENT PROTEASE LA (LON) DOMAIN PROTEIN"/>
    <property type="match status" value="1"/>
</dbReference>
<dbReference type="Gene3D" id="2.30.130.40">
    <property type="entry name" value="LON domain-like"/>
    <property type="match status" value="1"/>
</dbReference>
<dbReference type="AlphaFoldDB" id="A0A4V2UP74"/>
<dbReference type="InterPro" id="IPR015947">
    <property type="entry name" value="PUA-like_sf"/>
</dbReference>
<proteinExistence type="predicted"/>
<sequence>MVKPMTFELPESLDELPESLGELPESLGLFPLPGALLIPLGQLSLNVFEPRYLHMVEDAFSRGRIIAVIQPMASHDSPPPDDVPLYTVGCAGRIVSFDETHEGTYLITLLGVHRFRLAGPARLTARGYREASVDYGAFNIDRTADPESIFTDQKDTREYLADTARVYFERRGIEADWDEMARMPLNTLVTTLAMNCPFDAREKQALLESPDPARRHALLMSLLTMANHQVGAPTNTTPARH</sequence>
<dbReference type="SUPFAM" id="SSF88697">
    <property type="entry name" value="PUA domain-like"/>
    <property type="match status" value="1"/>
</dbReference>
<name>A0A4V2UP74_9PROT</name>
<feature type="domain" description="Lon N-terminal" evidence="1">
    <location>
        <begin position="27"/>
        <end position="227"/>
    </location>
</feature>
<evidence type="ECO:0000259" key="1">
    <source>
        <dbReference type="PROSITE" id="PS51787"/>
    </source>
</evidence>
<dbReference type="InterPro" id="IPR003111">
    <property type="entry name" value="Lon_prtase_N"/>
</dbReference>
<reference evidence="2 3" key="1">
    <citation type="submission" date="2019-03" db="EMBL/GenBank/DDBJ databases">
        <title>Genomic Encyclopedia of Type Strains, Phase IV (KMG-IV): sequencing the most valuable type-strain genomes for metagenomic binning, comparative biology and taxonomic classification.</title>
        <authorList>
            <person name="Goeker M."/>
        </authorList>
    </citation>
    <scope>NUCLEOTIDE SEQUENCE [LARGE SCALE GENOMIC DNA]</scope>
    <source>
        <strain evidence="2 3">DSM 101688</strain>
    </source>
</reference>
<dbReference type="PROSITE" id="PS51787">
    <property type="entry name" value="LON_N"/>
    <property type="match status" value="1"/>
</dbReference>
<keyword evidence="3" id="KW-1185">Reference proteome</keyword>
<dbReference type="Proteomes" id="UP000295304">
    <property type="component" value="Unassembled WGS sequence"/>
</dbReference>
<dbReference type="PANTHER" id="PTHR46732:SF8">
    <property type="entry name" value="ATP-DEPENDENT PROTEASE LA (LON) DOMAIN PROTEIN"/>
    <property type="match status" value="1"/>
</dbReference>
<dbReference type="InterPro" id="IPR046336">
    <property type="entry name" value="Lon_prtase_N_sf"/>
</dbReference>
<dbReference type="Pfam" id="PF02190">
    <property type="entry name" value="LON_substr_bdg"/>
    <property type="match status" value="1"/>
</dbReference>
<evidence type="ECO:0000313" key="3">
    <source>
        <dbReference type="Proteomes" id="UP000295304"/>
    </source>
</evidence>
<accession>A0A4V2UP74</accession>
<dbReference type="RefSeq" id="WP_165886192.1">
    <property type="nucleotide sequence ID" value="NZ_CP119676.1"/>
</dbReference>